<dbReference type="CDD" id="cd00637">
    <property type="entry name" value="7tm_classA_rhodopsin-like"/>
    <property type="match status" value="1"/>
</dbReference>
<keyword evidence="5 9" id="KW-0472">Membrane</keyword>
<evidence type="ECO:0000256" key="7">
    <source>
        <dbReference type="ARBA" id="ARBA00023224"/>
    </source>
</evidence>
<dbReference type="PANTHER" id="PTHR24238:SF75">
    <property type="entry name" value="CHOLECYSTOKININ-LIKE RECEPTOR AT 17D1-RELATED"/>
    <property type="match status" value="1"/>
</dbReference>
<keyword evidence="12" id="KW-1185">Reference proteome</keyword>
<feature type="transmembrane region" description="Helical" evidence="9">
    <location>
        <begin position="46"/>
        <end position="67"/>
    </location>
</feature>
<keyword evidence="6" id="KW-0675">Receptor</keyword>
<reference evidence="11" key="1">
    <citation type="submission" date="2018-11" db="EMBL/GenBank/DDBJ databases">
        <authorList>
            <person name="Alioto T."/>
            <person name="Alioto T."/>
        </authorList>
    </citation>
    <scope>NUCLEOTIDE SEQUENCE</scope>
</reference>
<evidence type="ECO:0000313" key="12">
    <source>
        <dbReference type="Proteomes" id="UP000596742"/>
    </source>
</evidence>
<feature type="transmembrane region" description="Helical" evidence="9">
    <location>
        <begin position="21"/>
        <end position="40"/>
    </location>
</feature>
<evidence type="ECO:0000256" key="5">
    <source>
        <dbReference type="ARBA" id="ARBA00023136"/>
    </source>
</evidence>
<dbReference type="AlphaFoldDB" id="A0A8B6E1B0"/>
<evidence type="ECO:0000259" key="10">
    <source>
        <dbReference type="PROSITE" id="PS50262"/>
    </source>
</evidence>
<dbReference type="InterPro" id="IPR017452">
    <property type="entry name" value="GPCR_Rhodpsn_7TM"/>
</dbReference>
<feature type="compositionally biased region" description="Basic and acidic residues" evidence="8">
    <location>
        <begin position="208"/>
        <end position="217"/>
    </location>
</feature>
<keyword evidence="7" id="KW-0807">Transducer</keyword>
<sequence length="240" mass="27222">YCYIPKLASTKYTCLRQNVRNYVIFVSFLLLCFNQVTFPNNILCKTLVFFLGNTTYNSVFILFIIAIQRYMKICMPLKQSMTISVKRTALLLALLMSLICASPLPFVFGTIPFHNIDYGISGMRCGRLKDGHLFVEIEYSVFAGICVFVIVTSLIIFYGRIIRTVVHQLQVTKKDLRGKRKKNETTDMDENNPVVDSFKGIKMVNSTDKTDNREKHSTPLQTMSNNGGHNIESAATKKGS</sequence>
<feature type="non-terminal residue" evidence="11">
    <location>
        <position position="1"/>
    </location>
</feature>
<gene>
    <name evidence="11" type="ORF">MGAL_10B035468</name>
</gene>
<dbReference type="OrthoDB" id="6077868at2759"/>
<feature type="region of interest" description="Disordered" evidence="8">
    <location>
        <begin position="202"/>
        <end position="240"/>
    </location>
</feature>
<dbReference type="Proteomes" id="UP000596742">
    <property type="component" value="Unassembled WGS sequence"/>
</dbReference>
<evidence type="ECO:0000256" key="8">
    <source>
        <dbReference type="SAM" id="MobiDB-lite"/>
    </source>
</evidence>
<dbReference type="GO" id="GO:0005886">
    <property type="term" value="C:plasma membrane"/>
    <property type="evidence" value="ECO:0007669"/>
    <property type="project" value="TreeGrafter"/>
</dbReference>
<comment type="caution">
    <text evidence="11">The sequence shown here is derived from an EMBL/GenBank/DDBJ whole genome shotgun (WGS) entry which is preliminary data.</text>
</comment>
<proteinExistence type="predicted"/>
<dbReference type="PROSITE" id="PS50262">
    <property type="entry name" value="G_PROTEIN_RECEP_F1_2"/>
    <property type="match status" value="1"/>
</dbReference>
<keyword evidence="2 9" id="KW-0812">Transmembrane</keyword>
<dbReference type="Gene3D" id="1.20.1070.10">
    <property type="entry name" value="Rhodopsin 7-helix transmembrane proteins"/>
    <property type="match status" value="1"/>
</dbReference>
<dbReference type="SUPFAM" id="SSF81321">
    <property type="entry name" value="Family A G protein-coupled receptor-like"/>
    <property type="match status" value="1"/>
</dbReference>
<dbReference type="InterPro" id="IPR000276">
    <property type="entry name" value="GPCR_Rhodpsn"/>
</dbReference>
<organism evidence="11 12">
    <name type="scientific">Mytilus galloprovincialis</name>
    <name type="common">Mediterranean mussel</name>
    <dbReference type="NCBI Taxonomy" id="29158"/>
    <lineage>
        <taxon>Eukaryota</taxon>
        <taxon>Metazoa</taxon>
        <taxon>Spiralia</taxon>
        <taxon>Lophotrochozoa</taxon>
        <taxon>Mollusca</taxon>
        <taxon>Bivalvia</taxon>
        <taxon>Autobranchia</taxon>
        <taxon>Pteriomorphia</taxon>
        <taxon>Mytilida</taxon>
        <taxon>Mytiloidea</taxon>
        <taxon>Mytilidae</taxon>
        <taxon>Mytilinae</taxon>
        <taxon>Mytilus</taxon>
    </lineage>
</organism>
<evidence type="ECO:0000256" key="1">
    <source>
        <dbReference type="ARBA" id="ARBA00004141"/>
    </source>
</evidence>
<dbReference type="Pfam" id="PF00001">
    <property type="entry name" value="7tm_1"/>
    <property type="match status" value="1"/>
</dbReference>
<keyword evidence="4" id="KW-0297">G-protein coupled receptor</keyword>
<evidence type="ECO:0000256" key="6">
    <source>
        <dbReference type="ARBA" id="ARBA00023170"/>
    </source>
</evidence>
<comment type="subcellular location">
    <subcellularLocation>
        <location evidence="1">Membrane</location>
        <topology evidence="1">Multi-pass membrane protein</topology>
    </subcellularLocation>
</comment>
<keyword evidence="3 9" id="KW-1133">Transmembrane helix</keyword>
<dbReference type="GO" id="GO:0008188">
    <property type="term" value="F:neuropeptide receptor activity"/>
    <property type="evidence" value="ECO:0007669"/>
    <property type="project" value="TreeGrafter"/>
</dbReference>
<evidence type="ECO:0000256" key="3">
    <source>
        <dbReference type="ARBA" id="ARBA00022989"/>
    </source>
</evidence>
<feature type="domain" description="G-protein coupled receptors family 1 profile" evidence="10">
    <location>
        <begin position="1"/>
        <end position="240"/>
    </location>
</feature>
<evidence type="ECO:0000256" key="9">
    <source>
        <dbReference type="SAM" id="Phobius"/>
    </source>
</evidence>
<dbReference type="PANTHER" id="PTHR24238">
    <property type="entry name" value="G-PROTEIN COUPLED RECEPTOR"/>
    <property type="match status" value="1"/>
</dbReference>
<evidence type="ECO:0000313" key="11">
    <source>
        <dbReference type="EMBL" id="VDI27456.1"/>
    </source>
</evidence>
<protein>
    <recommendedName>
        <fullName evidence="10">G-protein coupled receptors family 1 profile domain-containing protein</fullName>
    </recommendedName>
</protein>
<feature type="transmembrane region" description="Helical" evidence="9">
    <location>
        <begin position="88"/>
        <end position="108"/>
    </location>
</feature>
<dbReference type="EMBL" id="UYJE01004361">
    <property type="protein sequence ID" value="VDI27456.1"/>
    <property type="molecule type" value="Genomic_DNA"/>
</dbReference>
<accession>A0A8B6E1B0</accession>
<evidence type="ECO:0000256" key="4">
    <source>
        <dbReference type="ARBA" id="ARBA00023040"/>
    </source>
</evidence>
<name>A0A8B6E1B0_MYTGA</name>
<evidence type="ECO:0000256" key="2">
    <source>
        <dbReference type="ARBA" id="ARBA00022692"/>
    </source>
</evidence>
<feature type="compositionally biased region" description="Polar residues" evidence="8">
    <location>
        <begin position="218"/>
        <end position="228"/>
    </location>
</feature>
<feature type="transmembrane region" description="Helical" evidence="9">
    <location>
        <begin position="139"/>
        <end position="159"/>
    </location>
</feature>